<dbReference type="eggNOG" id="COG1316">
    <property type="taxonomic scope" value="Bacteria"/>
</dbReference>
<feature type="region of interest" description="Disordered" evidence="2">
    <location>
        <begin position="369"/>
        <end position="431"/>
    </location>
</feature>
<comment type="similarity">
    <text evidence="1">Belongs to the LytR/CpsA/Psr (LCP) family.</text>
</comment>
<dbReference type="Proteomes" id="UP000029072">
    <property type="component" value="Unassembled WGS sequence"/>
</dbReference>
<dbReference type="RefSeq" id="WP_081887231.1">
    <property type="nucleotide sequence ID" value="NZ_JDUV01000006.1"/>
</dbReference>
<dbReference type="Pfam" id="PF03816">
    <property type="entry name" value="LytR_cpsA_psr"/>
    <property type="match status" value="1"/>
</dbReference>
<feature type="compositionally biased region" description="Low complexity" evidence="2">
    <location>
        <begin position="373"/>
        <end position="428"/>
    </location>
</feature>
<gene>
    <name evidence="4" type="ORF">BCAL_0806</name>
</gene>
<dbReference type="AlphaFoldDB" id="A0A087A9U9"/>
<dbReference type="InterPro" id="IPR050922">
    <property type="entry name" value="LytR/CpsA/Psr_CW_biosynth"/>
</dbReference>
<dbReference type="EMBL" id="JGYS01000005">
    <property type="protein sequence ID" value="KFI55549.1"/>
    <property type="molecule type" value="Genomic_DNA"/>
</dbReference>
<dbReference type="PANTHER" id="PTHR33392:SF6">
    <property type="entry name" value="POLYISOPRENYL-TEICHOIC ACID--PEPTIDOGLYCAN TEICHOIC ACID TRANSFERASE TAGU"/>
    <property type="match status" value="1"/>
</dbReference>
<feature type="domain" description="Cell envelope-related transcriptional attenuator" evidence="3">
    <location>
        <begin position="121"/>
        <end position="285"/>
    </location>
</feature>
<comment type="caution">
    <text evidence="4">The sequence shown here is derived from an EMBL/GenBank/DDBJ whole genome shotgun (WGS) entry which is preliminary data.</text>
</comment>
<organism evidence="4 5">
    <name type="scientific">Bifidobacterium callitrichos DSM 23973</name>
    <dbReference type="NCBI Taxonomy" id="1437609"/>
    <lineage>
        <taxon>Bacteria</taxon>
        <taxon>Bacillati</taxon>
        <taxon>Actinomycetota</taxon>
        <taxon>Actinomycetes</taxon>
        <taxon>Bifidobacteriales</taxon>
        <taxon>Bifidobacteriaceae</taxon>
        <taxon>Bifidobacterium</taxon>
    </lineage>
</organism>
<evidence type="ECO:0000313" key="4">
    <source>
        <dbReference type="EMBL" id="KFI55549.1"/>
    </source>
</evidence>
<dbReference type="PANTHER" id="PTHR33392">
    <property type="entry name" value="POLYISOPRENYL-TEICHOIC ACID--PEPTIDOGLYCAN TEICHOIC ACID TRANSFERASE TAGU"/>
    <property type="match status" value="1"/>
</dbReference>
<evidence type="ECO:0000259" key="3">
    <source>
        <dbReference type="Pfam" id="PF03816"/>
    </source>
</evidence>
<reference evidence="4 5" key="1">
    <citation type="submission" date="2014-03" db="EMBL/GenBank/DDBJ databases">
        <title>Genomics of Bifidobacteria.</title>
        <authorList>
            <person name="Ventura M."/>
            <person name="Milani C."/>
            <person name="Lugli G.A."/>
        </authorList>
    </citation>
    <scope>NUCLEOTIDE SEQUENCE [LARGE SCALE GENOMIC DNA]</scope>
    <source>
        <strain evidence="4 5">DSM 23973</strain>
    </source>
</reference>
<name>A0A087A9U9_9BIFI</name>
<sequence>MSSKRSAPGVPNINSWNGAPRHSGTAFRVQHRLRNTLVCVVVALLVFVSTAAAATYVNIDGIIHGQKVDLIGQNGEAVATSIVDPNAGQPLDILILGQDTRSGEENLAIGGSDTTLESNHNSDTAMVMHVSADRRFIELVSIPRDSIVDVPSCTTTKGEIKAQRNVMFNTIFANAYETGGDLASAASCTVNAVNSLTGLDIQNFVVVDFAGLTSMIDAIGGVDVCLPTHVYDGYTGINIDAGWRHLDGLTATQYARRRHGADTDGTDMERTARQQYLVKQLLAQALSKNLFTQSGDLYQLAKAALKSLNISTGLANTTTLAGLAMSMKDFKTSNLYTRTVPVTDWVRDANRVVWTSEADTLWAKMRNDKPFVDSSDSASKGDSAQTDQSSGDQQSTDQQNADSTQADQSGQSGADQSQSAQTQTPAQANTKVADGVEKNAQGQLIDTATGGIIDAKTGIIHNATTNVVMGISDSYLNNVVCKVK</sequence>
<proteinExistence type="inferred from homology"/>
<dbReference type="STRING" id="1437609.BCAL_0806"/>
<dbReference type="Gene3D" id="3.40.630.190">
    <property type="entry name" value="LCP protein"/>
    <property type="match status" value="1"/>
</dbReference>
<evidence type="ECO:0000256" key="2">
    <source>
        <dbReference type="SAM" id="MobiDB-lite"/>
    </source>
</evidence>
<protein>
    <submittedName>
        <fullName evidence="4">Transcriptional regulator</fullName>
    </submittedName>
</protein>
<evidence type="ECO:0000256" key="1">
    <source>
        <dbReference type="ARBA" id="ARBA00006068"/>
    </source>
</evidence>
<dbReference type="InterPro" id="IPR004474">
    <property type="entry name" value="LytR_CpsA_psr"/>
</dbReference>
<accession>A0A087A9U9</accession>
<dbReference type="NCBIfam" id="TIGR00350">
    <property type="entry name" value="lytR_cpsA_psr"/>
    <property type="match status" value="1"/>
</dbReference>
<evidence type="ECO:0000313" key="5">
    <source>
        <dbReference type="Proteomes" id="UP000029072"/>
    </source>
</evidence>